<keyword evidence="2" id="KW-0460">Magnesium</keyword>
<name>A0A561SLK5_9PSEU</name>
<dbReference type="GO" id="GO:0000287">
    <property type="term" value="F:magnesium ion binding"/>
    <property type="evidence" value="ECO:0007669"/>
    <property type="project" value="InterPro"/>
</dbReference>
<organism evidence="3 4">
    <name type="scientific">Pseudonocardia hierapolitana</name>
    <dbReference type="NCBI Taxonomy" id="1128676"/>
    <lineage>
        <taxon>Bacteria</taxon>
        <taxon>Bacillati</taxon>
        <taxon>Actinomycetota</taxon>
        <taxon>Actinomycetes</taxon>
        <taxon>Pseudonocardiales</taxon>
        <taxon>Pseudonocardiaceae</taxon>
        <taxon>Pseudonocardia</taxon>
    </lineage>
</organism>
<dbReference type="PANTHER" id="PTHR43007:SF1">
    <property type="entry name" value="2-PHOSPHO-L-LACTATE TRANSFERASE"/>
    <property type="match status" value="1"/>
</dbReference>
<evidence type="ECO:0000313" key="3">
    <source>
        <dbReference type="EMBL" id="TWF75747.1"/>
    </source>
</evidence>
<dbReference type="Gene3D" id="3.40.50.10680">
    <property type="entry name" value="CofD-like domains"/>
    <property type="match status" value="1"/>
</dbReference>
<sequence>MTRGVVGIGGGIGASRFWRALLRVLEPAELTLVVNTGDDLWQHGLRICPDLDTTLYALSGRQDAQRGWGLSGETFRCMDALRDLGQEVWFNLGDRDLATHLLRTGLLGDGTSLSEVTAVLARAMGVGVRVLPMTDDMVTTHVVTTAGAVLHYEEFLVRHQAAPEVAEVRYTGAGRAVPAPGVLAAIADAGLVVLAPSNPLASICPVLAVPGIRAALRTTAAPVLAVTPIVSRVPISDPGERLRAASRAGLLAARGLPPTAAAVASLYRDLCRHFVLDAADAVECDAVRAAVRDVIVVPTLPGTGPPDDVLARAVLGARRHEAV</sequence>
<dbReference type="InterPro" id="IPR038136">
    <property type="entry name" value="CofD-like_dom_sf"/>
</dbReference>
<dbReference type="HAMAP" id="MF_01257">
    <property type="entry name" value="CofD"/>
    <property type="match status" value="1"/>
</dbReference>
<evidence type="ECO:0000313" key="4">
    <source>
        <dbReference type="Proteomes" id="UP000321261"/>
    </source>
</evidence>
<reference evidence="3 4" key="1">
    <citation type="submission" date="2019-06" db="EMBL/GenBank/DDBJ databases">
        <title>Sequencing the genomes of 1000 actinobacteria strains.</title>
        <authorList>
            <person name="Klenk H.-P."/>
        </authorList>
    </citation>
    <scope>NUCLEOTIDE SEQUENCE [LARGE SCALE GENOMIC DNA]</scope>
    <source>
        <strain evidence="3 4">DSM 45671</strain>
    </source>
</reference>
<dbReference type="RefSeq" id="WP_147254898.1">
    <property type="nucleotide sequence ID" value="NZ_VIWU01000001.1"/>
</dbReference>
<dbReference type="InterPro" id="IPR002882">
    <property type="entry name" value="CofD"/>
</dbReference>
<dbReference type="InterPro" id="IPR010115">
    <property type="entry name" value="FbiA/CofD"/>
</dbReference>
<dbReference type="EMBL" id="VIWU01000001">
    <property type="protein sequence ID" value="TWF75747.1"/>
    <property type="molecule type" value="Genomic_DNA"/>
</dbReference>
<keyword evidence="1 3" id="KW-0808">Transferase</keyword>
<evidence type="ECO:0000256" key="2">
    <source>
        <dbReference type="ARBA" id="ARBA00022842"/>
    </source>
</evidence>
<dbReference type="PANTHER" id="PTHR43007">
    <property type="entry name" value="2-PHOSPHO-L-LACTATE TRANSFERASE"/>
    <property type="match status" value="1"/>
</dbReference>
<dbReference type="SUPFAM" id="SSF142338">
    <property type="entry name" value="CofD-like"/>
    <property type="match status" value="1"/>
</dbReference>
<proteinExistence type="inferred from homology"/>
<keyword evidence="4" id="KW-1185">Reference proteome</keyword>
<comment type="caution">
    <text evidence="3">The sequence shown here is derived from an EMBL/GenBank/DDBJ whole genome shotgun (WGS) entry which is preliminary data.</text>
</comment>
<dbReference type="AlphaFoldDB" id="A0A561SLK5"/>
<accession>A0A561SLK5</accession>
<dbReference type="OrthoDB" id="7466225at2"/>
<dbReference type="GO" id="GO:0043743">
    <property type="term" value="F:LPPG:FO 2-phospho-L-lactate transferase activity"/>
    <property type="evidence" value="ECO:0007669"/>
    <property type="project" value="InterPro"/>
</dbReference>
<dbReference type="Gene3D" id="1.10.8.240">
    <property type="entry name" value="CofD-like domain"/>
    <property type="match status" value="1"/>
</dbReference>
<protein>
    <submittedName>
        <fullName evidence="3">LPPG:FO 2-phospho-L-lactate transferase</fullName>
    </submittedName>
</protein>
<dbReference type="Proteomes" id="UP000321261">
    <property type="component" value="Unassembled WGS sequence"/>
</dbReference>
<dbReference type="NCBIfam" id="TIGR01819">
    <property type="entry name" value="F420_cofD"/>
    <property type="match status" value="1"/>
</dbReference>
<gene>
    <name evidence="3" type="ORF">FHX44_111632</name>
</gene>
<dbReference type="Pfam" id="PF01933">
    <property type="entry name" value="CofD"/>
    <property type="match status" value="1"/>
</dbReference>
<evidence type="ECO:0000256" key="1">
    <source>
        <dbReference type="ARBA" id="ARBA00022679"/>
    </source>
</evidence>